<proteinExistence type="predicted"/>
<dbReference type="AlphaFoldDB" id="D8QJR6"/>
<name>D8QJR6_SCHCM</name>
<dbReference type="SUPFAM" id="SSF52047">
    <property type="entry name" value="RNI-like"/>
    <property type="match status" value="1"/>
</dbReference>
<dbReference type="OMA" id="THIQRAR"/>
<dbReference type="InParanoid" id="D8QJR6"/>
<dbReference type="Gene3D" id="3.80.10.10">
    <property type="entry name" value="Ribonuclease Inhibitor"/>
    <property type="match status" value="1"/>
</dbReference>
<dbReference type="InterPro" id="IPR032675">
    <property type="entry name" value="LRR_dom_sf"/>
</dbReference>
<protein>
    <recommendedName>
        <fullName evidence="3">F-box domain-containing protein</fullName>
    </recommendedName>
</protein>
<reference evidence="1 2" key="1">
    <citation type="journal article" date="2010" name="Nat. Biotechnol.">
        <title>Genome sequence of the model mushroom Schizophyllum commune.</title>
        <authorList>
            <person name="Ohm R.A."/>
            <person name="de Jong J.F."/>
            <person name="Lugones L.G."/>
            <person name="Aerts A."/>
            <person name="Kothe E."/>
            <person name="Stajich J.E."/>
            <person name="de Vries R.P."/>
            <person name="Record E."/>
            <person name="Levasseur A."/>
            <person name="Baker S.E."/>
            <person name="Bartholomew K.A."/>
            <person name="Coutinho P.M."/>
            <person name="Erdmann S."/>
            <person name="Fowler T.J."/>
            <person name="Gathman A.C."/>
            <person name="Lombard V."/>
            <person name="Henrissat B."/>
            <person name="Knabe N."/>
            <person name="Kuees U."/>
            <person name="Lilly W.W."/>
            <person name="Lindquist E."/>
            <person name="Lucas S."/>
            <person name="Magnuson J.K."/>
            <person name="Piumi F."/>
            <person name="Raudaskoski M."/>
            <person name="Salamov A."/>
            <person name="Schmutz J."/>
            <person name="Schwarze F.W.M.R."/>
            <person name="vanKuyk P.A."/>
            <person name="Horton J.S."/>
            <person name="Grigoriev I.V."/>
            <person name="Woesten H.A.B."/>
        </authorList>
    </citation>
    <scope>NUCLEOTIDE SEQUENCE [LARGE SCALE GENOMIC DNA]</scope>
    <source>
        <strain evidence="2">H4-8 / FGSC 9210</strain>
    </source>
</reference>
<organism evidence="2">
    <name type="scientific">Schizophyllum commune (strain H4-8 / FGSC 9210)</name>
    <name type="common">Split gill fungus</name>
    <dbReference type="NCBI Taxonomy" id="578458"/>
    <lineage>
        <taxon>Eukaryota</taxon>
        <taxon>Fungi</taxon>
        <taxon>Dikarya</taxon>
        <taxon>Basidiomycota</taxon>
        <taxon>Agaricomycotina</taxon>
        <taxon>Agaricomycetes</taxon>
        <taxon>Agaricomycetidae</taxon>
        <taxon>Agaricales</taxon>
        <taxon>Schizophyllaceae</taxon>
        <taxon>Schizophyllum</taxon>
    </lineage>
</organism>
<accession>D8QJR6</accession>
<evidence type="ECO:0000313" key="1">
    <source>
        <dbReference type="EMBL" id="EFI91853.1"/>
    </source>
</evidence>
<dbReference type="eggNOG" id="ENOG502QQE7">
    <property type="taxonomic scope" value="Eukaryota"/>
</dbReference>
<sequence>MSDLPQDCLDALEALRFSIAKASAHAFLTELRKIDQHIQSVFTAAVNKAYNIHAPVNKLPPELLGRIFLLCQPHYDDFLPRWPSPRSLLWTAITRVCTHWGHTAISLPALWCTLDLSRNDPVEVGRTFLTRSAGSPLTVFFSSGEDVALSRNDVGVLEDAVVHHLARLKALHIVVERYEDLRQLCDFLKGTPQHLLSLSLRIRDSSRGRWIDEGCAVFDKHLPSVRKLTLSHCAAWRHNSFTNLSHFAAHECVDNASEDTEFWHLLASSPRLEVLALNDYCVNCDQPGPESLIVPLPHLRSLQFDGMGAPSTCALLHYFDIPETCDVHISCEPAATDDELVTMLAPSTHSRLLQRAFHTVQLGAKSSSAVFRGRIAVRSGTLFVTGIDNFGCLAGVASPDARLVIMLDCCSEPPTAAEWGHLFESMPKIHTLVVISSPSYAEAQMTDICDALCCLSDAPKPQIPPCPALENLHFYADWVCQITYAAWTVAGFRTELGAPLRELTIHHDPWRLATSCEQWDAGTVDTVTFDCFGLPEGFKSKRTLDFADDMKRQIYVDAIPPHPVIEGKWACLGEEREEWKRHPSRTSPARPILLAIISLECILAAFSTP</sequence>
<gene>
    <name evidence="1" type="ORF">SCHCODRAFT_114088</name>
</gene>
<keyword evidence="2" id="KW-1185">Reference proteome</keyword>
<feature type="non-terminal residue" evidence="1">
    <location>
        <position position="609"/>
    </location>
</feature>
<dbReference type="Proteomes" id="UP000007431">
    <property type="component" value="Unassembled WGS sequence"/>
</dbReference>
<dbReference type="VEuPathDB" id="FungiDB:SCHCODRAFT_02556993"/>
<dbReference type="EMBL" id="GL377315">
    <property type="protein sequence ID" value="EFI91853.1"/>
    <property type="molecule type" value="Genomic_DNA"/>
</dbReference>
<evidence type="ECO:0008006" key="3">
    <source>
        <dbReference type="Google" id="ProtNLM"/>
    </source>
</evidence>
<evidence type="ECO:0000313" key="2">
    <source>
        <dbReference type="Proteomes" id="UP000007431"/>
    </source>
</evidence>
<dbReference type="HOGENOM" id="CLU_504483_0_0_1"/>